<dbReference type="eggNOG" id="COG2976">
    <property type="taxonomic scope" value="Bacteria"/>
</dbReference>
<feature type="repeat" description="TPR" evidence="1">
    <location>
        <begin position="278"/>
        <end position="311"/>
    </location>
</feature>
<dbReference type="InterPro" id="IPR019734">
    <property type="entry name" value="TPR_rpt"/>
</dbReference>
<feature type="repeat" description="TPR" evidence="1">
    <location>
        <begin position="244"/>
        <end position="277"/>
    </location>
</feature>
<evidence type="ECO:0000313" key="5">
    <source>
        <dbReference type="Proteomes" id="UP000016646"/>
    </source>
</evidence>
<dbReference type="Proteomes" id="UP000016646">
    <property type="component" value="Unassembled WGS sequence"/>
</dbReference>
<evidence type="ECO:0000313" key="4">
    <source>
        <dbReference type="Proteomes" id="UP000016412"/>
    </source>
</evidence>
<gene>
    <name evidence="3" type="ORF">HMPREF0860_0550</name>
    <name evidence="2" type="ORF">HMPREF1325_0406</name>
</gene>
<proteinExistence type="predicted"/>
<dbReference type="Proteomes" id="UP000016412">
    <property type="component" value="Unassembled WGS sequence"/>
</dbReference>
<name>U1GS80_TRESO</name>
<protein>
    <submittedName>
        <fullName evidence="2">Tetratricopeptide repeat protein</fullName>
    </submittedName>
</protein>
<dbReference type="AlphaFoldDB" id="U1GS80"/>
<accession>U1GS80</accession>
<organism evidence="2 4">
    <name type="scientific">Treponema socranskii subsp. socranskii VPI DR56BR1116 = ATCC 35536</name>
    <dbReference type="NCBI Taxonomy" id="1125725"/>
    <lineage>
        <taxon>Bacteria</taxon>
        <taxon>Pseudomonadati</taxon>
        <taxon>Spirochaetota</taxon>
        <taxon>Spirochaetia</taxon>
        <taxon>Spirochaetales</taxon>
        <taxon>Treponemataceae</taxon>
        <taxon>Treponema</taxon>
    </lineage>
</organism>
<evidence type="ECO:0000313" key="3">
    <source>
        <dbReference type="EMBL" id="ERJ99802.1"/>
    </source>
</evidence>
<dbReference type="EMBL" id="AVQI01000072">
    <property type="protein sequence ID" value="ERJ99802.1"/>
    <property type="molecule type" value="Genomic_DNA"/>
</dbReference>
<dbReference type="PROSITE" id="PS50005">
    <property type="entry name" value="TPR"/>
    <property type="match status" value="2"/>
</dbReference>
<dbReference type="EMBL" id="AUZJ01000029">
    <property type="protein sequence ID" value="ERF60820.1"/>
    <property type="molecule type" value="Genomic_DNA"/>
</dbReference>
<dbReference type="Pfam" id="PF13414">
    <property type="entry name" value="TPR_11"/>
    <property type="match status" value="1"/>
</dbReference>
<dbReference type="SUPFAM" id="SSF48452">
    <property type="entry name" value="TPR-like"/>
    <property type="match status" value="1"/>
</dbReference>
<evidence type="ECO:0000256" key="1">
    <source>
        <dbReference type="PROSITE-ProRule" id="PRU00339"/>
    </source>
</evidence>
<dbReference type="PATRIC" id="fig|1125725.3.peg.1187"/>
<comment type="caution">
    <text evidence="2">The sequence shown here is derived from an EMBL/GenBank/DDBJ whole genome shotgun (WGS) entry which is preliminary data.</text>
</comment>
<dbReference type="SMART" id="SM00028">
    <property type="entry name" value="TPR"/>
    <property type="match status" value="3"/>
</dbReference>
<keyword evidence="5" id="KW-1185">Reference proteome</keyword>
<evidence type="ECO:0000313" key="2">
    <source>
        <dbReference type="EMBL" id="ERF60820.1"/>
    </source>
</evidence>
<reference evidence="4 5" key="1">
    <citation type="submission" date="2013-08" db="EMBL/GenBank/DDBJ databases">
        <authorList>
            <person name="Durkin A.S."/>
            <person name="Haft D.R."/>
            <person name="McCorrison J."/>
            <person name="Torralba M."/>
            <person name="Gillis M."/>
            <person name="Haft D.H."/>
            <person name="Methe B."/>
            <person name="Sutton G."/>
            <person name="Nelson K.E."/>
        </authorList>
    </citation>
    <scope>NUCLEOTIDE SEQUENCE [LARGE SCALE GENOMIC DNA]</scope>
    <source>
        <strain evidence="3 5">ATCC 35536</strain>
        <strain evidence="2 4">VPI DR56BR1116</strain>
    </source>
</reference>
<dbReference type="Gene3D" id="1.25.40.10">
    <property type="entry name" value="Tetratricopeptide repeat domain"/>
    <property type="match status" value="2"/>
</dbReference>
<dbReference type="STRING" id="1125725.HMPREF1325_0406"/>
<keyword evidence="1" id="KW-0802">TPR repeat</keyword>
<sequence length="320" mass="36207">MILLNSMNGSSKEAHIFKRKSNLLRNALIAFSACAAAAALVFSFSRFVFPRLRSGSVYALSKSWKSYDYESVYEISKGILSRTPFNNAALTYHGYAAFYLGVSSLDKMNEQNYLDEAINSLRLALLDAQSSLTSQLFYMLGKAYFYKNTVSSYYYADLAVKYLELAKARGYKADDIAEYLGLSYAALGMTMESISSFTEALLVRESDMLLFSIAEQYYKAGQNAAAEQYLFRVIKECDDENLILQSRMLLGSIYIAENKYEEATEEFLSVLEKDENSADAHYQLGILYEKQGDMVKARAEWRNALRIQVNHRGALEKMAD</sequence>
<dbReference type="InterPro" id="IPR011990">
    <property type="entry name" value="TPR-like_helical_dom_sf"/>
</dbReference>